<protein>
    <submittedName>
        <fullName evidence="2">Protein MobD</fullName>
    </submittedName>
</protein>
<dbReference type="RefSeq" id="WP_025746247.1">
    <property type="nucleotide sequence ID" value="NZ_JACABT010000066.1"/>
</dbReference>
<dbReference type="Gene3D" id="1.20.5.300">
    <property type="match status" value="1"/>
</dbReference>
<dbReference type="EMBL" id="LDYI01000070">
    <property type="protein sequence ID" value="KPO13768.1"/>
    <property type="molecule type" value="Genomic_DNA"/>
</dbReference>
<gene>
    <name evidence="2" type="ORF">ACU57_09415</name>
</gene>
<dbReference type="AlphaFoldDB" id="A0A0N8ITW9"/>
<reference evidence="2 3" key="1">
    <citation type="journal article" date="2015" name="Front. Microbiol.">
        <title>Genetic determinants of heat resistance in Escherichia coli.</title>
        <authorList>
            <person name="Mercer R.G."/>
            <person name="Zheng J."/>
            <person name="Garcia-Hernandez R."/>
            <person name="Ruan L."/>
            <person name="Ganzle M.G."/>
            <person name="McMullen L.M."/>
        </authorList>
    </citation>
    <scope>NUCLEOTIDE SEQUENCE [LARGE SCALE GENOMIC DNA]</scope>
    <source>
        <strain evidence="2 3">AW1.3</strain>
    </source>
</reference>
<dbReference type="PATRIC" id="fig|562.7813.peg.1505"/>
<evidence type="ECO:0000313" key="2">
    <source>
        <dbReference type="EMBL" id="KPO13768.1"/>
    </source>
</evidence>
<evidence type="ECO:0000256" key="1">
    <source>
        <dbReference type="SAM" id="Coils"/>
    </source>
</evidence>
<name>A0A0N8ITW9_ECOLX</name>
<evidence type="ECO:0000313" key="3">
    <source>
        <dbReference type="Proteomes" id="UP000050556"/>
    </source>
</evidence>
<feature type="coiled-coil region" evidence="1">
    <location>
        <begin position="51"/>
        <end position="78"/>
    </location>
</feature>
<dbReference type="NCBIfam" id="NF033829">
    <property type="entry name" value="plas_excl_MbeD"/>
    <property type="match status" value="1"/>
</dbReference>
<dbReference type="Pfam" id="PF04899">
    <property type="entry name" value="MbeD_MobD"/>
    <property type="match status" value="1"/>
</dbReference>
<comment type="caution">
    <text evidence="2">The sequence shown here is derived from an EMBL/GenBank/DDBJ whole genome shotgun (WGS) entry which is preliminary data.</text>
</comment>
<keyword evidence="1" id="KW-0175">Coiled coil</keyword>
<dbReference type="Proteomes" id="UP000050556">
    <property type="component" value="Unassembled WGS sequence"/>
</dbReference>
<accession>A0A0N8ITW9</accession>
<dbReference type="InterPro" id="IPR006983">
    <property type="entry name" value="MbeD_MobD"/>
</dbReference>
<sequence>MTEMERQLLSALESLQTSYEQQQQAWQDSYSSVQRMFETTSQALERNDRVCLNLSNQVNALHEQVERLSSDLSRLTRS</sequence>
<proteinExistence type="predicted"/>
<organism evidence="2 3">
    <name type="scientific">Escherichia coli</name>
    <dbReference type="NCBI Taxonomy" id="562"/>
    <lineage>
        <taxon>Bacteria</taxon>
        <taxon>Pseudomonadati</taxon>
        <taxon>Pseudomonadota</taxon>
        <taxon>Gammaproteobacteria</taxon>
        <taxon>Enterobacterales</taxon>
        <taxon>Enterobacteriaceae</taxon>
        <taxon>Escherichia</taxon>
    </lineage>
</organism>